<dbReference type="GO" id="GO:0035556">
    <property type="term" value="P:intracellular signal transduction"/>
    <property type="evidence" value="ECO:0007669"/>
    <property type="project" value="InterPro"/>
</dbReference>
<dbReference type="Pfam" id="PF07525">
    <property type="entry name" value="SOCS_box"/>
    <property type="match status" value="1"/>
</dbReference>
<dbReference type="Pfam" id="PF12796">
    <property type="entry name" value="Ank_2"/>
    <property type="match status" value="1"/>
</dbReference>
<dbReference type="SUPFAM" id="SSF158235">
    <property type="entry name" value="SOCS box-like"/>
    <property type="match status" value="1"/>
</dbReference>
<dbReference type="HOGENOM" id="CLU_490253_0_0_1"/>
<feature type="domain" description="SOCS box" evidence="3">
    <location>
        <begin position="481"/>
        <end position="538"/>
    </location>
</feature>
<dbReference type="InterPro" id="IPR036770">
    <property type="entry name" value="Ankyrin_rpt-contain_sf"/>
</dbReference>
<keyword evidence="6" id="KW-1185">Reference proteome</keyword>
<protein>
    <recommendedName>
        <fullName evidence="3">SOCS box domain-containing protein</fullName>
    </recommendedName>
</protein>
<organism evidence="4">
    <name type="scientific">Capitella teleta</name>
    <name type="common">Polychaete worm</name>
    <dbReference type="NCBI Taxonomy" id="283909"/>
    <lineage>
        <taxon>Eukaryota</taxon>
        <taxon>Metazoa</taxon>
        <taxon>Spiralia</taxon>
        <taxon>Lophotrochozoa</taxon>
        <taxon>Annelida</taxon>
        <taxon>Polychaeta</taxon>
        <taxon>Sedentaria</taxon>
        <taxon>Scolecida</taxon>
        <taxon>Capitellidae</taxon>
        <taxon>Capitella</taxon>
    </lineage>
</organism>
<evidence type="ECO:0000313" key="4">
    <source>
        <dbReference type="EMBL" id="ELT94927.1"/>
    </source>
</evidence>
<evidence type="ECO:0000313" key="5">
    <source>
        <dbReference type="EnsemblMetazoa" id="CapteP192205"/>
    </source>
</evidence>
<dbReference type="InterPro" id="IPR002110">
    <property type="entry name" value="Ankyrin_rpt"/>
</dbReference>
<dbReference type="SUPFAM" id="SSF48403">
    <property type="entry name" value="Ankyrin repeat"/>
    <property type="match status" value="1"/>
</dbReference>
<dbReference type="PANTHER" id="PTHR24161">
    <property type="entry name" value="ANK_REP_REGION DOMAIN-CONTAINING PROTEIN-RELATED"/>
    <property type="match status" value="1"/>
</dbReference>
<dbReference type="InterPro" id="IPR001496">
    <property type="entry name" value="SOCS_box"/>
</dbReference>
<accession>R7TN29</accession>
<dbReference type="STRING" id="283909.R7TN29"/>
<dbReference type="EnsemblMetazoa" id="CapteT192205">
    <property type="protein sequence ID" value="CapteP192205"/>
    <property type="gene ID" value="CapteG192205"/>
</dbReference>
<gene>
    <name evidence="4" type="ORF">CAPTEDRAFT_192205</name>
</gene>
<evidence type="ECO:0000259" key="3">
    <source>
        <dbReference type="PROSITE" id="PS50225"/>
    </source>
</evidence>
<dbReference type="AlphaFoldDB" id="R7TN29"/>
<name>R7TN29_CAPTE</name>
<dbReference type="EMBL" id="AMQN01012085">
    <property type="status" value="NOT_ANNOTATED_CDS"/>
    <property type="molecule type" value="Genomic_DNA"/>
</dbReference>
<dbReference type="Gene3D" id="1.10.750.20">
    <property type="entry name" value="SOCS box"/>
    <property type="match status" value="1"/>
</dbReference>
<dbReference type="SMART" id="SM00969">
    <property type="entry name" value="SOCS_box"/>
    <property type="match status" value="1"/>
</dbReference>
<proteinExistence type="predicted"/>
<dbReference type="PANTHER" id="PTHR24161:SF124">
    <property type="entry name" value="TRANSIENT RECEPTOR POTENTIAL CHANNEL PYREXIA"/>
    <property type="match status" value="1"/>
</dbReference>
<dbReference type="InterPro" id="IPR036036">
    <property type="entry name" value="SOCS_box-like_dom_sf"/>
</dbReference>
<dbReference type="SMART" id="SM00253">
    <property type="entry name" value="SOCS"/>
    <property type="match status" value="1"/>
</dbReference>
<reference evidence="6" key="1">
    <citation type="submission" date="2012-12" db="EMBL/GenBank/DDBJ databases">
        <authorList>
            <person name="Hellsten U."/>
            <person name="Grimwood J."/>
            <person name="Chapman J.A."/>
            <person name="Shapiro H."/>
            <person name="Aerts A."/>
            <person name="Otillar R.P."/>
            <person name="Terry A.Y."/>
            <person name="Boore J.L."/>
            <person name="Simakov O."/>
            <person name="Marletaz F."/>
            <person name="Cho S.-J."/>
            <person name="Edsinger-Gonzales E."/>
            <person name="Havlak P."/>
            <person name="Kuo D.-H."/>
            <person name="Larsson T."/>
            <person name="Lv J."/>
            <person name="Arendt D."/>
            <person name="Savage R."/>
            <person name="Osoegawa K."/>
            <person name="de Jong P."/>
            <person name="Lindberg D.R."/>
            <person name="Seaver E.C."/>
            <person name="Weisblat D.A."/>
            <person name="Putnam N.H."/>
            <person name="Grigoriev I.V."/>
            <person name="Rokhsar D.S."/>
        </authorList>
    </citation>
    <scope>NUCLEOTIDE SEQUENCE</scope>
    <source>
        <strain evidence="6">I ESC-2004</strain>
    </source>
</reference>
<evidence type="ECO:0000313" key="6">
    <source>
        <dbReference type="Proteomes" id="UP000014760"/>
    </source>
</evidence>
<dbReference type="SMART" id="SM00248">
    <property type="entry name" value="ANK"/>
    <property type="match status" value="6"/>
</dbReference>
<evidence type="ECO:0000256" key="1">
    <source>
        <dbReference type="ARBA" id="ARBA00022737"/>
    </source>
</evidence>
<dbReference type="CDD" id="cd03587">
    <property type="entry name" value="SOCS"/>
    <property type="match status" value="1"/>
</dbReference>
<sequence length="556" mass="62628">MSDAGARNPIMKDKTPVEIHKSLMTKLEGDVLNRWTLWWHQVKLMDVAVQKGQLQLVRWLLLHCSCPEHGKWCATNCVGSVAACEPQPGVLPSPLITAVKSKNLQLIELLLQHGGDVHDNLVADVGRGMNVFDVVCSIDDVDLLRRLRRRFHVSMDRDGRSLLHIACSHNAPHCARYLVQGLHYEQVNIADSRGMTPLMHAIRYGPDLPRMLIEISADINITTEEGSALHVLMRPRTHAKQVDVNLKDFLASVHLLVNHGAQVDLKSPKGCTPLVLIISRAEVNVRAANLRHAADGNQFDVVTLAAFKLILKHSHARTDPAHRALCVTAVMNNISEIFTYIRYANNHLHNAIACIKLNHNILVELLKSGFDTSTPANYGTRRRYMDDLSLMEAIITNLLVLSSTLSRQPVINQDDFIPIGNALLAIFNDYIDNGVVVRPGLLLNTLAKPHPRILPFTVLYMTRQNQVYYQKILSVIQNMMALTSRLCSKNLVLVFFRRVPSLTHLCRLTISHSCFKGRLCLNEIDRLDLPSALKEYLKFPIDIKFTDYSIQELKEI</sequence>
<reference evidence="4 6" key="2">
    <citation type="journal article" date="2013" name="Nature">
        <title>Insights into bilaterian evolution from three spiralian genomes.</title>
        <authorList>
            <person name="Simakov O."/>
            <person name="Marletaz F."/>
            <person name="Cho S.J."/>
            <person name="Edsinger-Gonzales E."/>
            <person name="Havlak P."/>
            <person name="Hellsten U."/>
            <person name="Kuo D.H."/>
            <person name="Larsson T."/>
            <person name="Lv J."/>
            <person name="Arendt D."/>
            <person name="Savage R."/>
            <person name="Osoegawa K."/>
            <person name="de Jong P."/>
            <person name="Grimwood J."/>
            <person name="Chapman J.A."/>
            <person name="Shapiro H."/>
            <person name="Aerts A."/>
            <person name="Otillar R.P."/>
            <person name="Terry A.Y."/>
            <person name="Boore J.L."/>
            <person name="Grigoriev I.V."/>
            <person name="Lindberg D.R."/>
            <person name="Seaver E.C."/>
            <person name="Weisblat D.A."/>
            <person name="Putnam N.H."/>
            <person name="Rokhsar D.S."/>
        </authorList>
    </citation>
    <scope>NUCLEOTIDE SEQUENCE</scope>
    <source>
        <strain evidence="4 6">I ESC-2004</strain>
    </source>
</reference>
<dbReference type="Proteomes" id="UP000014760">
    <property type="component" value="Unassembled WGS sequence"/>
</dbReference>
<dbReference type="EMBL" id="KB309282">
    <property type="protein sequence ID" value="ELT94927.1"/>
    <property type="molecule type" value="Genomic_DNA"/>
</dbReference>
<dbReference type="Gene3D" id="1.25.40.20">
    <property type="entry name" value="Ankyrin repeat-containing domain"/>
    <property type="match status" value="1"/>
</dbReference>
<keyword evidence="2" id="KW-0040">ANK repeat</keyword>
<keyword evidence="1" id="KW-0677">Repeat</keyword>
<dbReference type="PROSITE" id="PS50225">
    <property type="entry name" value="SOCS"/>
    <property type="match status" value="1"/>
</dbReference>
<reference evidence="5" key="3">
    <citation type="submission" date="2015-06" db="UniProtKB">
        <authorList>
            <consortium name="EnsemblMetazoa"/>
        </authorList>
    </citation>
    <scope>IDENTIFICATION</scope>
</reference>
<evidence type="ECO:0000256" key="2">
    <source>
        <dbReference type="ARBA" id="ARBA00023043"/>
    </source>
</evidence>